<dbReference type="InterPro" id="IPR025532">
    <property type="entry name" value="G6P_1-epimerase"/>
</dbReference>
<dbReference type="Proteomes" id="UP000321583">
    <property type="component" value="Unassembled WGS sequence"/>
</dbReference>
<evidence type="ECO:0000256" key="5">
    <source>
        <dbReference type="SAM" id="SignalP"/>
    </source>
</evidence>
<protein>
    <recommendedName>
        <fullName evidence="3">glucose-6-phosphate 1-epimerase</fullName>
        <ecNumber evidence="3">5.1.3.15</ecNumber>
    </recommendedName>
</protein>
<reference evidence="6 7" key="1">
    <citation type="submission" date="2019-07" db="EMBL/GenBank/DDBJ databases">
        <title>Genome sequencing of lignin-degrading bacterial isolates.</title>
        <authorList>
            <person name="Gladden J."/>
        </authorList>
    </citation>
    <scope>NUCLEOTIDE SEQUENCE [LARGE SCALE GENOMIC DNA]</scope>
    <source>
        <strain evidence="6 7">J19</strain>
    </source>
</reference>
<evidence type="ECO:0000256" key="1">
    <source>
        <dbReference type="ARBA" id="ARBA00001096"/>
    </source>
</evidence>
<dbReference type="RefSeq" id="WP_186828157.1">
    <property type="nucleotide sequence ID" value="NZ_VLJS01000069.1"/>
</dbReference>
<dbReference type="InterPro" id="IPR011013">
    <property type="entry name" value="Gal_mutarotase_sf_dom"/>
</dbReference>
<gene>
    <name evidence="6" type="ORF">L613_000400000500</name>
</gene>
<dbReference type="PROSITE" id="PS51257">
    <property type="entry name" value="PROKAR_LIPOPROTEIN"/>
    <property type="match status" value="1"/>
</dbReference>
<dbReference type="AlphaFoldDB" id="A0A562DI50"/>
<dbReference type="CDD" id="cd09020">
    <property type="entry name" value="D-hex-6-P-epi_like"/>
    <property type="match status" value="1"/>
</dbReference>
<comment type="caution">
    <text evidence="6">The sequence shown here is derived from an EMBL/GenBank/DDBJ whole genome shotgun (WGS) entry which is preliminary data.</text>
</comment>
<dbReference type="GO" id="GO:0030246">
    <property type="term" value="F:carbohydrate binding"/>
    <property type="evidence" value="ECO:0007669"/>
    <property type="project" value="InterPro"/>
</dbReference>
<dbReference type="SUPFAM" id="SSF74650">
    <property type="entry name" value="Galactose mutarotase-like"/>
    <property type="match status" value="1"/>
</dbReference>
<dbReference type="PANTHER" id="PTHR11122:SF13">
    <property type="entry name" value="GLUCOSE-6-PHOSPHATE 1-EPIMERASE"/>
    <property type="match status" value="1"/>
</dbReference>
<comment type="similarity">
    <text evidence="2">Belongs to the glucose-6-phosphate 1-epimerase family.</text>
</comment>
<organism evidence="6 7">
    <name type="scientific">Pseudoxanthomonas taiwanensis J19</name>
    <dbReference type="NCBI Taxonomy" id="935569"/>
    <lineage>
        <taxon>Bacteria</taxon>
        <taxon>Pseudomonadati</taxon>
        <taxon>Pseudomonadota</taxon>
        <taxon>Gammaproteobacteria</taxon>
        <taxon>Lysobacterales</taxon>
        <taxon>Lysobacteraceae</taxon>
        <taxon>Pseudoxanthomonas</taxon>
    </lineage>
</organism>
<keyword evidence="5" id="KW-0732">Signal</keyword>
<keyword evidence="4" id="KW-0413">Isomerase</keyword>
<dbReference type="GO" id="GO:0047938">
    <property type="term" value="F:glucose-6-phosphate 1-epimerase activity"/>
    <property type="evidence" value="ECO:0007669"/>
    <property type="project" value="UniProtKB-EC"/>
</dbReference>
<name>A0A562DI50_9GAMM</name>
<dbReference type="Gene3D" id="2.70.98.10">
    <property type="match status" value="1"/>
</dbReference>
<evidence type="ECO:0000313" key="6">
    <source>
        <dbReference type="EMBL" id="TWH09329.1"/>
    </source>
</evidence>
<accession>A0A562DI50</accession>
<dbReference type="Pfam" id="PF01263">
    <property type="entry name" value="Aldose_epim"/>
    <property type="match status" value="1"/>
</dbReference>
<dbReference type="InterPro" id="IPR014718">
    <property type="entry name" value="GH-type_carb-bd"/>
</dbReference>
<dbReference type="InterPro" id="IPR008183">
    <property type="entry name" value="Aldose_1/G6P_1-epimerase"/>
</dbReference>
<proteinExistence type="inferred from homology"/>
<evidence type="ECO:0000256" key="2">
    <source>
        <dbReference type="ARBA" id="ARBA00005866"/>
    </source>
</evidence>
<evidence type="ECO:0000256" key="3">
    <source>
        <dbReference type="ARBA" id="ARBA00012083"/>
    </source>
</evidence>
<dbReference type="PANTHER" id="PTHR11122">
    <property type="entry name" value="APOSPORY-ASSOCIATED PROTEIN C-RELATED"/>
    <property type="match status" value="1"/>
</dbReference>
<sequence length="356" mass="37817">MSRATSRIRLVLCCLLATACSGPEARAPLPDAAPAPPTATATTVTSPTVFGMPPDFAAWQQSPATTASDTAIDVPGVRLGRFEGLDAVLVETPHASAAIALFGGQVLSYVPRGGQDVFWLSPLRAELPTPIRGGTPVCWPFFGRQGQGNDVPSHGFVRTLPWRLVAARAADDGITVVLEPPALQGLDLRLRTEVHVGRHLRQALLTTNAGSAPVVFTEALHNYFRVADVEQVRVEGLDGRTYLDKNDGYRAHAQHGDWILADPRDPGRSDRTYPAAGGRYRLVDPGLGRAIELQVEGGRSAVVWNPGAQAAAKMADVGPHWRQFLCVEAANAGPDLVALAPGQAHALVQTIAVQPL</sequence>
<dbReference type="EC" id="5.1.3.15" evidence="3"/>
<dbReference type="EMBL" id="VLJS01000069">
    <property type="protein sequence ID" value="TWH09329.1"/>
    <property type="molecule type" value="Genomic_DNA"/>
</dbReference>
<feature type="chain" id="PRO_5022247357" description="glucose-6-phosphate 1-epimerase" evidence="5">
    <location>
        <begin position="20"/>
        <end position="356"/>
    </location>
</feature>
<keyword evidence="7" id="KW-1185">Reference proteome</keyword>
<comment type="catalytic activity">
    <reaction evidence="1">
        <text>alpha-D-glucose 6-phosphate = beta-D-glucose 6-phosphate</text>
        <dbReference type="Rhea" id="RHEA:16249"/>
        <dbReference type="ChEBI" id="CHEBI:58225"/>
        <dbReference type="ChEBI" id="CHEBI:58247"/>
        <dbReference type="EC" id="5.1.3.15"/>
    </reaction>
</comment>
<evidence type="ECO:0000313" key="7">
    <source>
        <dbReference type="Proteomes" id="UP000321583"/>
    </source>
</evidence>
<evidence type="ECO:0000256" key="4">
    <source>
        <dbReference type="ARBA" id="ARBA00023235"/>
    </source>
</evidence>
<feature type="signal peptide" evidence="5">
    <location>
        <begin position="1"/>
        <end position="19"/>
    </location>
</feature>
<dbReference type="GO" id="GO:0005975">
    <property type="term" value="P:carbohydrate metabolic process"/>
    <property type="evidence" value="ECO:0007669"/>
    <property type="project" value="InterPro"/>
</dbReference>